<dbReference type="NCBIfam" id="NF010587">
    <property type="entry name" value="PRK13980.1"/>
    <property type="match status" value="1"/>
</dbReference>
<reference evidence="12" key="1">
    <citation type="submission" date="2022-11" db="EMBL/GenBank/DDBJ databases">
        <title>Candidatus Alkanophaga archaea from heated hydrothermal vent sediment oxidize petroleum alkanes.</title>
        <authorList>
            <person name="Zehnle H."/>
            <person name="Laso-Perez R."/>
            <person name="Lipp J."/>
            <person name="Teske A."/>
            <person name="Wegener G."/>
        </authorList>
    </citation>
    <scope>NUCLEOTIDE SEQUENCE</scope>
    <source>
        <strain evidence="12">MCA70</strain>
    </source>
</reference>
<keyword evidence="7 8" id="KW-0520">NAD</keyword>
<dbReference type="GO" id="GO:0005524">
    <property type="term" value="F:ATP binding"/>
    <property type="evidence" value="ECO:0007669"/>
    <property type="project" value="UniProtKB-UniRule"/>
</dbReference>
<sequence>MRQINYESLIEKIVKFIRRKVKESKVKGAVLGISGGVDSATTACLAVKALGKEKVLGLIMPYYKNREIKDAILVCNNLGIKYKIINIKNIVNEFEKTLDFKIDKITKGNLMVRSRMVILYGFANSLNYLVLGTSNRTEFLVGYFTKWGDGASDIAPLLSLYKTEIRELAKILGVPKKIILKTPTAGLWKGQTDEKELGIDYNLLDNILYRLIDLKMEKEKVAKELAIPVEKVLYVESLVKRSRHKRKFPSTPKL</sequence>
<dbReference type="GO" id="GO:0008795">
    <property type="term" value="F:NAD+ synthase activity"/>
    <property type="evidence" value="ECO:0007669"/>
    <property type="project" value="UniProtKB-UniRule"/>
</dbReference>
<gene>
    <name evidence="8" type="primary">nadE</name>
    <name evidence="12" type="ORF">OD816_001196</name>
</gene>
<evidence type="ECO:0000256" key="1">
    <source>
        <dbReference type="ARBA" id="ARBA00005859"/>
    </source>
</evidence>
<dbReference type="HAMAP" id="MF_00193">
    <property type="entry name" value="NadE_ammonia_dep"/>
    <property type="match status" value="1"/>
</dbReference>
<dbReference type="PANTHER" id="PTHR23090">
    <property type="entry name" value="NH 3 /GLUTAMINE-DEPENDENT NAD + SYNTHETASE"/>
    <property type="match status" value="1"/>
</dbReference>
<evidence type="ECO:0000256" key="8">
    <source>
        <dbReference type="HAMAP-Rule" id="MF_00193"/>
    </source>
</evidence>
<evidence type="ECO:0000256" key="2">
    <source>
        <dbReference type="ARBA" id="ARBA00022598"/>
    </source>
</evidence>
<evidence type="ECO:0000256" key="4">
    <source>
        <dbReference type="ARBA" id="ARBA00022741"/>
    </source>
</evidence>
<dbReference type="InterPro" id="IPR022926">
    <property type="entry name" value="NH(3)-dep_NAD(+)_synth"/>
</dbReference>
<dbReference type="GO" id="GO:0004359">
    <property type="term" value="F:glutaminase activity"/>
    <property type="evidence" value="ECO:0007669"/>
    <property type="project" value="InterPro"/>
</dbReference>
<dbReference type="GO" id="GO:0005737">
    <property type="term" value="C:cytoplasm"/>
    <property type="evidence" value="ECO:0007669"/>
    <property type="project" value="InterPro"/>
</dbReference>
<comment type="function">
    <text evidence="8">Catalyzes the ATP-dependent amidation of deamido-NAD to form NAD. Uses ammonia as a nitrogen source.</text>
</comment>
<evidence type="ECO:0000313" key="13">
    <source>
        <dbReference type="Proteomes" id="UP001144110"/>
    </source>
</evidence>
<dbReference type="EC" id="6.3.1.5" evidence="8 10"/>
<feature type="binding site" evidence="8">
    <location>
        <position position="162"/>
    </location>
    <ligand>
        <name>ATP</name>
        <dbReference type="ChEBI" id="CHEBI:30616"/>
    </ligand>
</feature>
<dbReference type="GO" id="GO:0003952">
    <property type="term" value="F:NAD+ synthase (glutamine-hydrolyzing) activity"/>
    <property type="evidence" value="ECO:0007669"/>
    <property type="project" value="InterPro"/>
</dbReference>
<comment type="subunit">
    <text evidence="8">Homodimer.</text>
</comment>
<comment type="catalytic activity">
    <reaction evidence="8 10">
        <text>deamido-NAD(+) + NH4(+) + ATP = AMP + diphosphate + NAD(+) + H(+)</text>
        <dbReference type="Rhea" id="RHEA:21188"/>
        <dbReference type="ChEBI" id="CHEBI:15378"/>
        <dbReference type="ChEBI" id="CHEBI:28938"/>
        <dbReference type="ChEBI" id="CHEBI:30616"/>
        <dbReference type="ChEBI" id="CHEBI:33019"/>
        <dbReference type="ChEBI" id="CHEBI:57540"/>
        <dbReference type="ChEBI" id="CHEBI:58437"/>
        <dbReference type="ChEBI" id="CHEBI:456215"/>
        <dbReference type="EC" id="6.3.1.5"/>
    </reaction>
</comment>
<evidence type="ECO:0000256" key="5">
    <source>
        <dbReference type="ARBA" id="ARBA00022840"/>
    </source>
</evidence>
<feature type="binding site" evidence="8">
    <location>
        <begin position="32"/>
        <end position="39"/>
    </location>
    <ligand>
        <name>ATP</name>
        <dbReference type="ChEBI" id="CHEBI:30616"/>
    </ligand>
</feature>
<feature type="binding site" evidence="8">
    <location>
        <position position="153"/>
    </location>
    <ligand>
        <name>deamido-NAD(+)</name>
        <dbReference type="ChEBI" id="CHEBI:58437"/>
        <note>ligand shared between two neighboring subunits</note>
    </ligand>
</feature>
<keyword evidence="6 8" id="KW-0460">Magnesium</keyword>
<proteinExistence type="inferred from homology"/>
<feature type="binding site" evidence="8">
    <location>
        <position position="184"/>
    </location>
    <ligand>
        <name>ATP</name>
        <dbReference type="ChEBI" id="CHEBI:30616"/>
    </ligand>
</feature>
<feature type="binding site" description="in other chain" evidence="8">
    <location>
        <begin position="244"/>
        <end position="245"/>
    </location>
    <ligand>
        <name>deamido-NAD(+)</name>
        <dbReference type="ChEBI" id="CHEBI:58437"/>
        <note>ligand shared between two neighboring subunits</note>
    </ligand>
</feature>
<evidence type="ECO:0000259" key="11">
    <source>
        <dbReference type="Pfam" id="PF02540"/>
    </source>
</evidence>
<evidence type="ECO:0000256" key="9">
    <source>
        <dbReference type="RuleBase" id="RU003811"/>
    </source>
</evidence>
<dbReference type="InterPro" id="IPR022310">
    <property type="entry name" value="NAD/GMP_synthase"/>
</dbReference>
<evidence type="ECO:0000313" key="12">
    <source>
        <dbReference type="EMBL" id="MDF2953951.1"/>
    </source>
</evidence>
<evidence type="ECO:0000256" key="10">
    <source>
        <dbReference type="RuleBase" id="RU003812"/>
    </source>
</evidence>
<dbReference type="NCBIfam" id="TIGR00552">
    <property type="entry name" value="nadE"/>
    <property type="match status" value="1"/>
</dbReference>
<feature type="binding site" evidence="8">
    <location>
        <position position="138"/>
    </location>
    <ligand>
        <name>Mg(2+)</name>
        <dbReference type="ChEBI" id="CHEBI:18420"/>
    </ligand>
</feature>
<dbReference type="CDD" id="cd00553">
    <property type="entry name" value="NAD_synthase"/>
    <property type="match status" value="1"/>
</dbReference>
<keyword evidence="5 8" id="KW-0067">ATP-binding</keyword>
<keyword evidence="3 8" id="KW-0479">Metal-binding</keyword>
<dbReference type="SUPFAM" id="SSF52402">
    <property type="entry name" value="Adenine nucleotide alpha hydrolases-like"/>
    <property type="match status" value="1"/>
</dbReference>
<comment type="caution">
    <text evidence="12">The sequence shown here is derived from an EMBL/GenBank/DDBJ whole genome shotgun (WGS) entry which is preliminary data.</text>
</comment>
<dbReference type="GO" id="GO:0046872">
    <property type="term" value="F:metal ion binding"/>
    <property type="evidence" value="ECO:0007669"/>
    <property type="project" value="UniProtKB-KW"/>
</dbReference>
<dbReference type="PANTHER" id="PTHR23090:SF9">
    <property type="entry name" value="GLUTAMINE-DEPENDENT NAD(+) SYNTHETASE"/>
    <property type="match status" value="1"/>
</dbReference>
<feature type="binding site" evidence="8">
    <location>
        <position position="133"/>
    </location>
    <ligand>
        <name>ATP</name>
        <dbReference type="ChEBI" id="CHEBI:30616"/>
    </ligand>
</feature>
<evidence type="ECO:0000256" key="3">
    <source>
        <dbReference type="ARBA" id="ARBA00022723"/>
    </source>
</evidence>
<dbReference type="Gene3D" id="3.40.50.620">
    <property type="entry name" value="HUPs"/>
    <property type="match status" value="1"/>
</dbReference>
<evidence type="ECO:0000256" key="7">
    <source>
        <dbReference type="ARBA" id="ARBA00023027"/>
    </source>
</evidence>
<dbReference type="Pfam" id="PF02540">
    <property type="entry name" value="NAD_synthase"/>
    <property type="match status" value="1"/>
</dbReference>
<feature type="binding site" description="in other chain" evidence="8">
    <location>
        <position position="113"/>
    </location>
    <ligand>
        <name>deamido-NAD(+)</name>
        <dbReference type="ChEBI" id="CHEBI:58437"/>
        <note>ligand shared between two neighboring subunits</note>
    </ligand>
</feature>
<dbReference type="InterPro" id="IPR014729">
    <property type="entry name" value="Rossmann-like_a/b/a_fold"/>
</dbReference>
<dbReference type="EMBL" id="JAPHEG010000005">
    <property type="protein sequence ID" value="MDF2953951.1"/>
    <property type="molecule type" value="Genomic_DNA"/>
</dbReference>
<evidence type="ECO:0000256" key="6">
    <source>
        <dbReference type="ARBA" id="ARBA00022842"/>
    </source>
</evidence>
<dbReference type="InterPro" id="IPR003694">
    <property type="entry name" value="NAD_synthase"/>
</dbReference>
<name>A0AAE3TEY6_9BACT</name>
<organism evidence="12 13">
    <name type="scientific">Candidatus Thermodesulfobacterium syntrophicum</name>
    <dbReference type="NCBI Taxonomy" id="3060442"/>
    <lineage>
        <taxon>Bacteria</taxon>
        <taxon>Pseudomonadati</taxon>
        <taxon>Thermodesulfobacteriota</taxon>
        <taxon>Thermodesulfobacteria</taxon>
        <taxon>Thermodesulfobacteriales</taxon>
        <taxon>Thermodesulfobacteriaceae</taxon>
        <taxon>Thermodesulfobacterium</taxon>
    </lineage>
</organism>
<accession>A0AAE3TEY6</accession>
<feature type="binding site" evidence="8">
    <location>
        <position position="38"/>
    </location>
    <ligand>
        <name>Mg(2+)</name>
        <dbReference type="ChEBI" id="CHEBI:18420"/>
    </ligand>
</feature>
<dbReference type="FunFam" id="3.40.50.620:FF:000106">
    <property type="entry name" value="Glutamine-dependent NAD(+) synthetase"/>
    <property type="match status" value="1"/>
</dbReference>
<dbReference type="Proteomes" id="UP001144110">
    <property type="component" value="Unassembled WGS sequence"/>
</dbReference>
<comment type="similarity">
    <text evidence="1 8 9">Belongs to the NAD synthetase family.</text>
</comment>
<dbReference type="AlphaFoldDB" id="A0AAE3TEY6"/>
<protein>
    <recommendedName>
        <fullName evidence="8 10">NH(3)-dependent NAD(+) synthetase</fullName>
        <ecNumber evidence="8 10">6.3.1.5</ecNumber>
    </recommendedName>
</protein>
<dbReference type="GO" id="GO:0009435">
    <property type="term" value="P:NAD+ biosynthetic process"/>
    <property type="evidence" value="ECO:0007669"/>
    <property type="project" value="UniProtKB-UniRule"/>
</dbReference>
<keyword evidence="2 8" id="KW-0436">Ligase</keyword>
<comment type="pathway">
    <text evidence="8">Cofactor biosynthesis; NAD(+) biosynthesis; NAD(+) from deamido-NAD(+) (ammonia route): step 1/1.</text>
</comment>
<feature type="domain" description="NAD/GMP synthase" evidence="11">
    <location>
        <begin position="10"/>
        <end position="249"/>
    </location>
</feature>
<feature type="binding site" description="in other chain" evidence="8">
    <location>
        <position position="146"/>
    </location>
    <ligand>
        <name>deamido-NAD(+)</name>
        <dbReference type="ChEBI" id="CHEBI:58437"/>
        <note>ligand shared between two neighboring subunits</note>
    </ligand>
</feature>
<keyword evidence="4 8" id="KW-0547">Nucleotide-binding</keyword>